<accession>A0ABS3X892</accession>
<dbReference type="EMBL" id="JADKMA010000026">
    <property type="protein sequence ID" value="MBO8191593.1"/>
    <property type="molecule type" value="Genomic_DNA"/>
</dbReference>
<organism evidence="1 2">
    <name type="scientific">Streptomyces oryzae</name>
    <dbReference type="NCBI Taxonomy" id="1434886"/>
    <lineage>
        <taxon>Bacteria</taxon>
        <taxon>Bacillati</taxon>
        <taxon>Actinomycetota</taxon>
        <taxon>Actinomycetes</taxon>
        <taxon>Kitasatosporales</taxon>
        <taxon>Streptomycetaceae</taxon>
        <taxon>Streptomyces</taxon>
    </lineage>
</organism>
<sequence length="110" mass="11593">MPPPQRTAIVSTDCISVTGTGDPNTPYQPEPVIEQDQCNALACTQNGLRVPRTELTGIDRGANIGPTRSVDIDVIDSGGENCPDTWTIGARLTPVYGRAGGTNRDAAAQR</sequence>
<dbReference type="Proteomes" id="UP001519064">
    <property type="component" value="Unassembled WGS sequence"/>
</dbReference>
<reference evidence="1 2" key="1">
    <citation type="submission" date="2020-11" db="EMBL/GenBank/DDBJ databases">
        <title>Streptomyces spirodelae sp. nov., isolated from duckweed.</title>
        <authorList>
            <person name="Saimee Y."/>
            <person name="Duangmal K."/>
        </authorList>
    </citation>
    <scope>NUCLEOTIDE SEQUENCE [LARGE SCALE GENOMIC DNA]</scope>
    <source>
        <strain evidence="1 2">S16-07</strain>
    </source>
</reference>
<protein>
    <submittedName>
        <fullName evidence="1">Uncharacterized protein</fullName>
    </submittedName>
</protein>
<keyword evidence="2" id="KW-1185">Reference proteome</keyword>
<proteinExistence type="predicted"/>
<dbReference type="RefSeq" id="WP_209238691.1">
    <property type="nucleotide sequence ID" value="NZ_JADKMA010000026.1"/>
</dbReference>
<gene>
    <name evidence="1" type="ORF">ITI46_07790</name>
</gene>
<evidence type="ECO:0000313" key="1">
    <source>
        <dbReference type="EMBL" id="MBO8191593.1"/>
    </source>
</evidence>
<name>A0ABS3X892_9ACTN</name>
<evidence type="ECO:0000313" key="2">
    <source>
        <dbReference type="Proteomes" id="UP001519064"/>
    </source>
</evidence>
<comment type="caution">
    <text evidence="1">The sequence shown here is derived from an EMBL/GenBank/DDBJ whole genome shotgun (WGS) entry which is preliminary data.</text>
</comment>